<proteinExistence type="predicted"/>
<keyword evidence="2" id="KW-1185">Reference proteome</keyword>
<comment type="caution">
    <text evidence="1">The sequence shown here is derived from an EMBL/GenBank/DDBJ whole genome shotgun (WGS) entry which is preliminary data.</text>
</comment>
<name>A0ABX4YMP4_9LEPT</name>
<dbReference type="EMBL" id="MCRM02000002">
    <property type="protein sequence ID" value="PNV76555.1"/>
    <property type="molecule type" value="Genomic_DNA"/>
</dbReference>
<reference evidence="1" key="1">
    <citation type="submission" date="2018-01" db="EMBL/GenBank/DDBJ databases">
        <title>Genomic characterization of Leptospira inadai serogroup Lyme isolated from captured rat in Brazil and comparative analysis with human reference strain.</title>
        <authorList>
            <person name="Moreno L.Z."/>
            <person name="Loureiro A.P."/>
            <person name="Miraglia F."/>
            <person name="Kremer F.S."/>
            <person name="Eslabao M.R."/>
            <person name="Dellagostin O.A."/>
            <person name="Lilenbaum W."/>
            <person name="Moreno A.M."/>
        </authorList>
    </citation>
    <scope>NUCLEOTIDE SEQUENCE [LARGE SCALE GENOMIC DNA]</scope>
    <source>
        <strain evidence="1">M34/99</strain>
    </source>
</reference>
<dbReference type="Proteomes" id="UP000094669">
    <property type="component" value="Unassembled WGS sequence"/>
</dbReference>
<evidence type="ECO:0000313" key="2">
    <source>
        <dbReference type="Proteomes" id="UP000094669"/>
    </source>
</evidence>
<accession>A0ABX4YMP4</accession>
<evidence type="ECO:0000313" key="1">
    <source>
        <dbReference type="EMBL" id="PNV76555.1"/>
    </source>
</evidence>
<gene>
    <name evidence="1" type="ORF">BES34_002925</name>
</gene>
<sequence length="60" mass="7373">MQIRTRFIQVPFKINREINGSRWVGNRLKVPRTFFRQKRKKSFQKTLVYYEIKAGKKCRP</sequence>
<organism evidence="1 2">
    <name type="scientific">Leptospira inadai serovar Lyme</name>
    <dbReference type="NCBI Taxonomy" id="293084"/>
    <lineage>
        <taxon>Bacteria</taxon>
        <taxon>Pseudomonadati</taxon>
        <taxon>Spirochaetota</taxon>
        <taxon>Spirochaetia</taxon>
        <taxon>Leptospirales</taxon>
        <taxon>Leptospiraceae</taxon>
        <taxon>Leptospira</taxon>
    </lineage>
</organism>
<protein>
    <submittedName>
        <fullName evidence="1">Uncharacterized protein</fullName>
    </submittedName>
</protein>